<dbReference type="NCBIfam" id="TIGR00589">
    <property type="entry name" value="ogt"/>
    <property type="match status" value="1"/>
</dbReference>
<dbReference type="Proteomes" id="UP001589769">
    <property type="component" value="Unassembled WGS sequence"/>
</dbReference>
<keyword evidence="12" id="KW-1185">Reference proteome</keyword>
<evidence type="ECO:0000256" key="2">
    <source>
        <dbReference type="ARBA" id="ARBA00022490"/>
    </source>
</evidence>
<comment type="similarity">
    <text evidence="8">Belongs to the MGMT family.</text>
</comment>
<evidence type="ECO:0000259" key="9">
    <source>
        <dbReference type="Pfam" id="PF01035"/>
    </source>
</evidence>
<dbReference type="GO" id="GO:0032259">
    <property type="term" value="P:methylation"/>
    <property type="evidence" value="ECO:0007669"/>
    <property type="project" value="UniProtKB-KW"/>
</dbReference>
<evidence type="ECO:0000259" key="10">
    <source>
        <dbReference type="Pfam" id="PF02870"/>
    </source>
</evidence>
<evidence type="ECO:0000256" key="5">
    <source>
        <dbReference type="ARBA" id="ARBA00022763"/>
    </source>
</evidence>
<reference evidence="11 12" key="1">
    <citation type="submission" date="2024-09" db="EMBL/GenBank/DDBJ databases">
        <authorList>
            <person name="Sun Q."/>
            <person name="Mori K."/>
        </authorList>
    </citation>
    <scope>NUCLEOTIDE SEQUENCE [LARGE SCALE GENOMIC DNA]</scope>
    <source>
        <strain evidence="11 12">CCM 7538</strain>
    </source>
</reference>
<dbReference type="Gene3D" id="1.10.10.10">
    <property type="entry name" value="Winged helix-like DNA-binding domain superfamily/Winged helix DNA-binding domain"/>
    <property type="match status" value="1"/>
</dbReference>
<evidence type="ECO:0000313" key="11">
    <source>
        <dbReference type="EMBL" id="MFC0323331.1"/>
    </source>
</evidence>
<comment type="subcellular location">
    <subcellularLocation>
        <location evidence="8">Cytoplasm</location>
    </subcellularLocation>
</comment>
<evidence type="ECO:0000256" key="6">
    <source>
        <dbReference type="ARBA" id="ARBA00023204"/>
    </source>
</evidence>
<accession>A0ABV6HWS2</accession>
<comment type="catalytic activity">
    <reaction evidence="7 8">
        <text>a 6-O-methyl-2'-deoxyguanosine in DNA + L-cysteinyl-[protein] = S-methyl-L-cysteinyl-[protein] + a 2'-deoxyguanosine in DNA</text>
        <dbReference type="Rhea" id="RHEA:24000"/>
        <dbReference type="Rhea" id="RHEA-COMP:10131"/>
        <dbReference type="Rhea" id="RHEA-COMP:10132"/>
        <dbReference type="Rhea" id="RHEA-COMP:11367"/>
        <dbReference type="Rhea" id="RHEA-COMP:11368"/>
        <dbReference type="ChEBI" id="CHEBI:29950"/>
        <dbReference type="ChEBI" id="CHEBI:82612"/>
        <dbReference type="ChEBI" id="CHEBI:85445"/>
        <dbReference type="ChEBI" id="CHEBI:85448"/>
        <dbReference type="EC" id="2.1.1.63"/>
    </reaction>
</comment>
<dbReference type="Pfam" id="PF01035">
    <property type="entry name" value="DNA_binding_1"/>
    <property type="match status" value="1"/>
</dbReference>
<evidence type="ECO:0000313" key="12">
    <source>
        <dbReference type="Proteomes" id="UP001589769"/>
    </source>
</evidence>
<feature type="domain" description="Methylguanine DNA methyltransferase ribonuclease-like" evidence="10">
    <location>
        <begin position="7"/>
        <end position="75"/>
    </location>
</feature>
<proteinExistence type="inferred from homology"/>
<comment type="catalytic activity">
    <reaction evidence="1 8">
        <text>a 4-O-methyl-thymidine in DNA + L-cysteinyl-[protein] = a thymidine in DNA + S-methyl-L-cysteinyl-[protein]</text>
        <dbReference type="Rhea" id="RHEA:53428"/>
        <dbReference type="Rhea" id="RHEA-COMP:10131"/>
        <dbReference type="Rhea" id="RHEA-COMP:10132"/>
        <dbReference type="Rhea" id="RHEA-COMP:13555"/>
        <dbReference type="Rhea" id="RHEA-COMP:13556"/>
        <dbReference type="ChEBI" id="CHEBI:29950"/>
        <dbReference type="ChEBI" id="CHEBI:82612"/>
        <dbReference type="ChEBI" id="CHEBI:137386"/>
        <dbReference type="ChEBI" id="CHEBI:137387"/>
        <dbReference type="EC" id="2.1.1.63"/>
    </reaction>
</comment>
<evidence type="ECO:0000256" key="1">
    <source>
        <dbReference type="ARBA" id="ARBA00001286"/>
    </source>
</evidence>
<keyword evidence="4 8" id="KW-0808">Transferase</keyword>
<organism evidence="11 12">
    <name type="scientific">Gallibacterium melopsittaci</name>
    <dbReference type="NCBI Taxonomy" id="516063"/>
    <lineage>
        <taxon>Bacteria</taxon>
        <taxon>Pseudomonadati</taxon>
        <taxon>Pseudomonadota</taxon>
        <taxon>Gammaproteobacteria</taxon>
        <taxon>Pasteurellales</taxon>
        <taxon>Pasteurellaceae</taxon>
        <taxon>Gallibacterium</taxon>
    </lineage>
</organism>
<comment type="miscellaneous">
    <text evidence="8">This enzyme catalyzes only one turnover and therefore is not strictly catalytic. According to one definition, an enzyme is a biocatalyst that acts repeatedly and over many reaction cycles.</text>
</comment>
<dbReference type="SUPFAM" id="SSF53155">
    <property type="entry name" value="Methylated DNA-protein cysteine methyltransferase domain"/>
    <property type="match status" value="1"/>
</dbReference>
<dbReference type="InterPro" id="IPR008332">
    <property type="entry name" value="MethylG_MeTrfase_N"/>
</dbReference>
<evidence type="ECO:0000256" key="4">
    <source>
        <dbReference type="ARBA" id="ARBA00022679"/>
    </source>
</evidence>
<protein>
    <recommendedName>
        <fullName evidence="8">Methylated-DNA--protein-cysteine methyltransferase</fullName>
        <ecNumber evidence="8">2.1.1.63</ecNumber>
    </recommendedName>
    <alternativeName>
        <fullName evidence="8">6-O-methylguanine-DNA methyltransferase</fullName>
        <shortName evidence="8">MGMT</shortName>
    </alternativeName>
    <alternativeName>
        <fullName evidence="8">O-6-methylguanine-DNA-alkyltransferase</fullName>
    </alternativeName>
</protein>
<dbReference type="EC" id="2.1.1.63" evidence="8"/>
<dbReference type="InterPro" id="IPR014048">
    <property type="entry name" value="MethylDNA_cys_MeTrfase_DNA-bd"/>
</dbReference>
<feature type="domain" description="Methylated-DNA-[protein]-cysteine S-methyltransferase DNA binding" evidence="9">
    <location>
        <begin position="79"/>
        <end position="158"/>
    </location>
</feature>
<dbReference type="HAMAP" id="MF_00772">
    <property type="entry name" value="OGT"/>
    <property type="match status" value="1"/>
</dbReference>
<evidence type="ECO:0000256" key="3">
    <source>
        <dbReference type="ARBA" id="ARBA00022603"/>
    </source>
</evidence>
<dbReference type="GO" id="GO:0003908">
    <property type="term" value="F:methylated-DNA-[protein]-cysteine S-methyltransferase activity"/>
    <property type="evidence" value="ECO:0007669"/>
    <property type="project" value="UniProtKB-EC"/>
</dbReference>
<gene>
    <name evidence="11" type="ORF">ACFFHT_07145</name>
</gene>
<dbReference type="InterPro" id="IPR036388">
    <property type="entry name" value="WH-like_DNA-bd_sf"/>
</dbReference>
<keyword evidence="3 8" id="KW-0489">Methyltransferase</keyword>
<evidence type="ECO:0000256" key="7">
    <source>
        <dbReference type="ARBA" id="ARBA00049348"/>
    </source>
</evidence>
<evidence type="ECO:0000256" key="8">
    <source>
        <dbReference type="HAMAP-Rule" id="MF_00772"/>
    </source>
</evidence>
<dbReference type="Gene3D" id="3.30.160.70">
    <property type="entry name" value="Methylated DNA-protein cysteine methyltransferase domain"/>
    <property type="match status" value="1"/>
</dbReference>
<dbReference type="InterPro" id="IPR001497">
    <property type="entry name" value="MethylDNA_cys_MeTrfase_AS"/>
</dbReference>
<dbReference type="PANTHER" id="PTHR10815:SF5">
    <property type="entry name" value="METHYLATED-DNA--PROTEIN-CYSTEINE METHYLTRANSFERASE"/>
    <property type="match status" value="1"/>
</dbReference>
<dbReference type="InterPro" id="IPR036631">
    <property type="entry name" value="MGMT_N_sf"/>
</dbReference>
<dbReference type="PANTHER" id="PTHR10815">
    <property type="entry name" value="METHYLATED-DNA--PROTEIN-CYSTEINE METHYLTRANSFERASE"/>
    <property type="match status" value="1"/>
</dbReference>
<comment type="caution">
    <text evidence="11">The sequence shown here is derived from an EMBL/GenBank/DDBJ whole genome shotgun (WGS) entry which is preliminary data.</text>
</comment>
<dbReference type="SUPFAM" id="SSF46767">
    <property type="entry name" value="Methylated DNA-protein cysteine methyltransferase, C-terminal domain"/>
    <property type="match status" value="1"/>
</dbReference>
<keyword evidence="2 8" id="KW-0963">Cytoplasm</keyword>
<feature type="active site" description="Nucleophile; methyl group acceptor" evidence="8">
    <location>
        <position position="130"/>
    </location>
</feature>
<dbReference type="InterPro" id="IPR023546">
    <property type="entry name" value="MGMT"/>
</dbReference>
<dbReference type="InterPro" id="IPR036217">
    <property type="entry name" value="MethylDNA_cys_MeTrfase_DNAb"/>
</dbReference>
<dbReference type="EMBL" id="JBHLWA010000031">
    <property type="protein sequence ID" value="MFC0323331.1"/>
    <property type="molecule type" value="Genomic_DNA"/>
</dbReference>
<comment type="function">
    <text evidence="8">Involved in the cellular defense against the biological effects of O6-methylguanine (O6-MeG) and O4-methylthymine (O4-MeT) in DNA. Repairs the methylated nucleobase in DNA by stoichiometrically transferring the methyl group to a cysteine residue in the enzyme. This is a suicide reaction: the enzyme is irreversibly inactivated.</text>
</comment>
<dbReference type="PROSITE" id="PS00374">
    <property type="entry name" value="MGMT"/>
    <property type="match status" value="1"/>
</dbReference>
<name>A0ABV6HWS2_9PAST</name>
<sequence>MQEPIFLSVMDSPVGKLQLLAQQHHLIGVLFEREHQCQHHWIMRDDHPVLCQTEQALNRYFSGEQHTFHQLPLKLLGTPFQQAVWQQLLQIPFGHTATYAEIAERIGNPKAIRAVGGAIGRNPISIIVPCHRILGKQQQLTGFGGGLPAKRYLLQHENIRFTDKGIEYVNPKHWNQLAK</sequence>
<dbReference type="RefSeq" id="WP_382374822.1">
    <property type="nucleotide sequence ID" value="NZ_JBHLWA010000031.1"/>
</dbReference>
<dbReference type="CDD" id="cd06445">
    <property type="entry name" value="ATase"/>
    <property type="match status" value="1"/>
</dbReference>
<keyword evidence="6 8" id="KW-0234">DNA repair</keyword>
<keyword evidence="5 8" id="KW-0227">DNA damage</keyword>
<dbReference type="Pfam" id="PF02870">
    <property type="entry name" value="Methyltransf_1N"/>
    <property type="match status" value="1"/>
</dbReference>